<proteinExistence type="predicted"/>
<keyword evidence="1" id="KW-1133">Transmembrane helix</keyword>
<comment type="caution">
    <text evidence="2">The sequence shown here is derived from an EMBL/GenBank/DDBJ whole genome shotgun (WGS) entry which is preliminary data.</text>
</comment>
<keyword evidence="3" id="KW-1185">Reference proteome</keyword>
<keyword evidence="1" id="KW-0472">Membrane</keyword>
<dbReference type="AlphaFoldDB" id="A0A919Q9R1"/>
<name>A0A919Q9R1_9ACTN</name>
<organism evidence="2 3">
    <name type="scientific">Acrocarpospora phusangensis</name>
    <dbReference type="NCBI Taxonomy" id="1070424"/>
    <lineage>
        <taxon>Bacteria</taxon>
        <taxon>Bacillati</taxon>
        <taxon>Actinomycetota</taxon>
        <taxon>Actinomycetes</taxon>
        <taxon>Streptosporangiales</taxon>
        <taxon>Streptosporangiaceae</taxon>
        <taxon>Acrocarpospora</taxon>
    </lineage>
</organism>
<keyword evidence="1" id="KW-0812">Transmembrane</keyword>
<accession>A0A919Q9R1</accession>
<dbReference type="RefSeq" id="WP_204040257.1">
    <property type="nucleotide sequence ID" value="NZ_BOOA01000010.1"/>
</dbReference>
<feature type="transmembrane region" description="Helical" evidence="1">
    <location>
        <begin position="38"/>
        <end position="61"/>
    </location>
</feature>
<reference evidence="2" key="1">
    <citation type="submission" date="2021-01" db="EMBL/GenBank/DDBJ databases">
        <title>Whole genome shotgun sequence of Acrocarpospora phusangensis NBRC 108782.</title>
        <authorList>
            <person name="Komaki H."/>
            <person name="Tamura T."/>
        </authorList>
    </citation>
    <scope>NUCLEOTIDE SEQUENCE</scope>
    <source>
        <strain evidence="2">NBRC 108782</strain>
    </source>
</reference>
<sequence length="196" mass="21108">MKMLTIPRMFRSARTPDEAAIPAEKGRFRLRVGRRAKFLTTVVAATCVGVLVGGAAVNAAIQRFVGSSVMGHVIVTEDVASSHTSTSWTTIANENIFANITSTVLVRFSAETLCTGGSWCSVRILVNDDEAFPRAGTDFAFDSPSDNWESHSVERAYPTNCSSVSCNVKVQVAALGGSTFRLDDWTLSIWALRGPS</sequence>
<gene>
    <name evidence="2" type="ORF">Aph01nite_17530</name>
</gene>
<protein>
    <submittedName>
        <fullName evidence="2">Uncharacterized protein</fullName>
    </submittedName>
</protein>
<evidence type="ECO:0000313" key="3">
    <source>
        <dbReference type="Proteomes" id="UP000640052"/>
    </source>
</evidence>
<evidence type="ECO:0000313" key="2">
    <source>
        <dbReference type="EMBL" id="GIH23443.1"/>
    </source>
</evidence>
<evidence type="ECO:0000256" key="1">
    <source>
        <dbReference type="SAM" id="Phobius"/>
    </source>
</evidence>
<dbReference type="Proteomes" id="UP000640052">
    <property type="component" value="Unassembled WGS sequence"/>
</dbReference>
<dbReference type="EMBL" id="BOOA01000010">
    <property type="protein sequence ID" value="GIH23443.1"/>
    <property type="molecule type" value="Genomic_DNA"/>
</dbReference>